<dbReference type="AlphaFoldDB" id="A0A6C0B921"/>
<dbReference type="EMBL" id="MN739090">
    <property type="protein sequence ID" value="QHS87963.1"/>
    <property type="molecule type" value="Genomic_DNA"/>
</dbReference>
<evidence type="ECO:0000313" key="1">
    <source>
        <dbReference type="EMBL" id="QHS87963.1"/>
    </source>
</evidence>
<name>A0A6C0B921_9ZZZZ</name>
<proteinExistence type="predicted"/>
<protein>
    <submittedName>
        <fullName evidence="1">Uncharacterized protein</fullName>
    </submittedName>
</protein>
<sequence>MKCEELLSIFKKWFCCLRQSDNNSLDEGFVSLSDDITVIDIKTSILDINEEEVATSLNDDEYQYYYRD</sequence>
<organism evidence="1">
    <name type="scientific">viral metagenome</name>
    <dbReference type="NCBI Taxonomy" id="1070528"/>
    <lineage>
        <taxon>unclassified sequences</taxon>
        <taxon>metagenomes</taxon>
        <taxon>organismal metagenomes</taxon>
    </lineage>
</organism>
<reference evidence="1" key="1">
    <citation type="journal article" date="2020" name="Nature">
        <title>Giant virus diversity and host interactions through global metagenomics.</title>
        <authorList>
            <person name="Schulz F."/>
            <person name="Roux S."/>
            <person name="Paez-Espino D."/>
            <person name="Jungbluth S."/>
            <person name="Walsh D.A."/>
            <person name="Denef V.J."/>
            <person name="McMahon K.D."/>
            <person name="Konstantinidis K.T."/>
            <person name="Eloe-Fadrosh E.A."/>
            <person name="Kyrpides N.C."/>
            <person name="Woyke T."/>
        </authorList>
    </citation>
    <scope>NUCLEOTIDE SEQUENCE</scope>
    <source>
        <strain evidence="1">GVMAG-M-3300010158-13</strain>
    </source>
</reference>
<accession>A0A6C0B921</accession>